<name>A0AAW8DCV4_9MICC</name>
<protein>
    <submittedName>
        <fullName evidence="3">Uncharacterized protein</fullName>
    </submittedName>
</protein>
<evidence type="ECO:0000313" key="4">
    <source>
        <dbReference type="EMBL" id="MDQ0178642.1"/>
    </source>
</evidence>
<evidence type="ECO:0000256" key="1">
    <source>
        <dbReference type="SAM" id="MobiDB-lite"/>
    </source>
</evidence>
<accession>A0AAW8DCV4</accession>
<dbReference type="RefSeq" id="WP_306961759.1">
    <property type="nucleotide sequence ID" value="NZ_JAUSRG010000006.1"/>
</dbReference>
<proteinExistence type="predicted"/>
<feature type="region of interest" description="Disordered" evidence="1">
    <location>
        <begin position="41"/>
        <end position="60"/>
    </location>
</feature>
<reference evidence="3 5" key="1">
    <citation type="submission" date="2023-07" db="EMBL/GenBank/DDBJ databases">
        <title>Sorghum-associated microbial communities from plants grown in Nebraska, USA.</title>
        <authorList>
            <person name="Schachtman D."/>
        </authorList>
    </citation>
    <scope>NUCLEOTIDE SEQUENCE</scope>
    <source>
        <strain evidence="3">DS1006</strain>
        <strain evidence="4 5">DS1016</strain>
    </source>
</reference>
<sequence length="438" mass="44978">MHNKTKISLGAITLVTMVVITGCSSSSSSSANAVTPSTAASSAASLDSTPTSTPTPDVVHGAGWTSSVTLSKSIPKKWQGGAGWVIPLDTTGTTGQSVYSMKTSIGVLSYSSLKTDAVFTTYDKYGTVIAKSPAPVELSPTGLEAPSVVAISTGGNSYLTVMQSGTFLPDPTSTKSAGLGTVLTSFDVATGKLVTHAAIDRTGPINTISDQAVFTYGPSGDAATRSIFNPVTGKPDIIKDSEWQGRYDGVDVTTPGKDPYYNFATVVAPGWKISNAIINDSPLASGKYINLKIQDPAGNTVKCETLDVHTGKPISIEAQLNNLCMYGVGNIPAPYFGVLSYEDGYGSQVTFANPETGKVVHIAPSDTFKGGFIGGDGVVYGTSSAVQGASTPAYLDLNEGTPKTLGDTTTLGPVAVSGEGVAVFQSTEGLAFINPVAH</sequence>
<keyword evidence="2" id="KW-0732">Signal</keyword>
<feature type="chain" id="PRO_5043588956" evidence="2">
    <location>
        <begin position="34"/>
        <end position="438"/>
    </location>
</feature>
<dbReference type="EMBL" id="JAUSTF010000001">
    <property type="protein sequence ID" value="MDQ0178642.1"/>
    <property type="molecule type" value="Genomic_DNA"/>
</dbReference>
<evidence type="ECO:0000313" key="6">
    <source>
        <dbReference type="Proteomes" id="UP001242995"/>
    </source>
</evidence>
<comment type="caution">
    <text evidence="3">The sequence shown here is derived from an EMBL/GenBank/DDBJ whole genome shotgun (WGS) entry which is preliminary data.</text>
</comment>
<organism evidence="3 6">
    <name type="scientific">Arthrobacter bambusae</name>
    <dbReference type="NCBI Taxonomy" id="1338426"/>
    <lineage>
        <taxon>Bacteria</taxon>
        <taxon>Bacillati</taxon>
        <taxon>Actinomycetota</taxon>
        <taxon>Actinomycetes</taxon>
        <taxon>Micrococcales</taxon>
        <taxon>Micrococcaceae</taxon>
        <taxon>Arthrobacter</taxon>
    </lineage>
</organism>
<dbReference type="EMBL" id="JAUSRG010000006">
    <property type="protein sequence ID" value="MDP9905618.1"/>
    <property type="molecule type" value="Genomic_DNA"/>
</dbReference>
<dbReference type="Proteomes" id="UP001230951">
    <property type="component" value="Unassembled WGS sequence"/>
</dbReference>
<evidence type="ECO:0000256" key="2">
    <source>
        <dbReference type="SAM" id="SignalP"/>
    </source>
</evidence>
<feature type="signal peptide" evidence="2">
    <location>
        <begin position="1"/>
        <end position="33"/>
    </location>
</feature>
<evidence type="ECO:0000313" key="5">
    <source>
        <dbReference type="Proteomes" id="UP001230951"/>
    </source>
</evidence>
<gene>
    <name evidence="3" type="ORF">J2S90_002589</name>
    <name evidence="4" type="ORF">J2S93_000049</name>
</gene>
<keyword evidence="5" id="KW-1185">Reference proteome</keyword>
<dbReference type="PROSITE" id="PS51257">
    <property type="entry name" value="PROKAR_LIPOPROTEIN"/>
    <property type="match status" value="1"/>
</dbReference>
<evidence type="ECO:0000313" key="3">
    <source>
        <dbReference type="EMBL" id="MDP9905618.1"/>
    </source>
</evidence>
<dbReference type="Proteomes" id="UP001242995">
    <property type="component" value="Unassembled WGS sequence"/>
</dbReference>
<feature type="compositionally biased region" description="Low complexity" evidence="1">
    <location>
        <begin position="41"/>
        <end position="56"/>
    </location>
</feature>
<dbReference type="AlphaFoldDB" id="A0AAW8DCV4"/>